<feature type="non-terminal residue" evidence="1">
    <location>
        <position position="1"/>
    </location>
</feature>
<protein>
    <submittedName>
        <fullName evidence="1">Uncharacterized protein</fullName>
    </submittedName>
</protein>
<dbReference type="Proteomes" id="UP000287651">
    <property type="component" value="Unassembled WGS sequence"/>
</dbReference>
<evidence type="ECO:0000313" key="2">
    <source>
        <dbReference type="Proteomes" id="UP000287651"/>
    </source>
</evidence>
<comment type="caution">
    <text evidence="1">The sequence shown here is derived from an EMBL/GenBank/DDBJ whole genome shotgun (WGS) entry which is preliminary data.</text>
</comment>
<dbReference type="AlphaFoldDB" id="A0A426XJ14"/>
<sequence>PLARATTAHEQNRLQGRQPATGIVACRGDDKAPTRGYRLRPALSPAGAVALVAGVVAPW</sequence>
<name>A0A426XJ14_ENSVE</name>
<organism evidence="1 2">
    <name type="scientific">Ensete ventricosum</name>
    <name type="common">Abyssinian banana</name>
    <name type="synonym">Musa ensete</name>
    <dbReference type="NCBI Taxonomy" id="4639"/>
    <lineage>
        <taxon>Eukaryota</taxon>
        <taxon>Viridiplantae</taxon>
        <taxon>Streptophyta</taxon>
        <taxon>Embryophyta</taxon>
        <taxon>Tracheophyta</taxon>
        <taxon>Spermatophyta</taxon>
        <taxon>Magnoliopsida</taxon>
        <taxon>Liliopsida</taxon>
        <taxon>Zingiberales</taxon>
        <taxon>Musaceae</taxon>
        <taxon>Ensete</taxon>
    </lineage>
</organism>
<accession>A0A426XJ14</accession>
<gene>
    <name evidence="1" type="ORF">B296_00023647</name>
</gene>
<proteinExistence type="predicted"/>
<dbReference type="EMBL" id="AMZH03020163">
    <property type="protein sequence ID" value="RRT39457.1"/>
    <property type="molecule type" value="Genomic_DNA"/>
</dbReference>
<reference evidence="1 2" key="1">
    <citation type="journal article" date="2014" name="Agronomy (Basel)">
        <title>A Draft Genome Sequence for Ensete ventricosum, the Drought-Tolerant Tree Against Hunger.</title>
        <authorList>
            <person name="Harrison J."/>
            <person name="Moore K.A."/>
            <person name="Paszkiewicz K."/>
            <person name="Jones T."/>
            <person name="Grant M."/>
            <person name="Ambacheew D."/>
            <person name="Muzemil S."/>
            <person name="Studholme D.J."/>
        </authorList>
    </citation>
    <scope>NUCLEOTIDE SEQUENCE [LARGE SCALE GENOMIC DNA]</scope>
</reference>
<evidence type="ECO:0000313" key="1">
    <source>
        <dbReference type="EMBL" id="RRT39457.1"/>
    </source>
</evidence>